<evidence type="ECO:0000256" key="4">
    <source>
        <dbReference type="ARBA" id="ARBA00022729"/>
    </source>
</evidence>
<sequence>MWPKLRLTLTTLWLLIPVLGSQVPFNTESSLQVTPLHLNSISETFTALKHPSFPAHQVRIKRTDFCDPTVKVWTGYIDVDYGAKHLFFYFFESRRNPDTDDVVMWINGGPGCSSSTGLLMELGPCNIDMTGTSSNGTQWNPHSWTSVANMFFLDQPVGVGFSYADYGETIETTEDAARNIYAFVRIFFDTFTQFQGRKFHLSGESYGGKYLPVFAAEIYDQDKKRSEGVPINLSSVLIGNGITDISTLYPGRYQVACGRASLDTPLLDVNVCTRMQKAVRHVGCELNPFRCQRMLRESCIDLFDDMDCAAAVSFCDSELSAPLWATG</sequence>
<dbReference type="InterPro" id="IPR018202">
    <property type="entry name" value="Ser_caboxypep_ser_AS"/>
</dbReference>
<reference evidence="8 9" key="1">
    <citation type="submission" date="2014-06" db="EMBL/GenBank/DDBJ databases">
        <title>Evolutionary Origins and Diversification of the Mycorrhizal Mutualists.</title>
        <authorList>
            <consortium name="DOE Joint Genome Institute"/>
            <consortium name="Mycorrhizal Genomics Consortium"/>
            <person name="Kohler A."/>
            <person name="Kuo A."/>
            <person name="Nagy L.G."/>
            <person name="Floudas D."/>
            <person name="Copeland A."/>
            <person name="Barry K.W."/>
            <person name="Cichocki N."/>
            <person name="Veneault-Fourrey C."/>
            <person name="LaButti K."/>
            <person name="Lindquist E.A."/>
            <person name="Lipzen A."/>
            <person name="Lundell T."/>
            <person name="Morin E."/>
            <person name="Murat C."/>
            <person name="Riley R."/>
            <person name="Ohm R."/>
            <person name="Sun H."/>
            <person name="Tunlid A."/>
            <person name="Henrissat B."/>
            <person name="Grigoriev I.V."/>
            <person name="Hibbett D.S."/>
            <person name="Martin F."/>
        </authorList>
    </citation>
    <scope>NUCLEOTIDE SEQUENCE [LARGE SCALE GENOMIC DNA]</scope>
    <source>
        <strain evidence="8 9">SS14</strain>
    </source>
</reference>
<dbReference type="Gene3D" id="1.10.287.410">
    <property type="match status" value="1"/>
</dbReference>
<keyword evidence="3 7" id="KW-0645">Protease</keyword>
<keyword evidence="6" id="KW-0325">Glycoprotein</keyword>
<evidence type="ECO:0000313" key="8">
    <source>
        <dbReference type="EMBL" id="KIJ27001.1"/>
    </source>
</evidence>
<evidence type="ECO:0000313" key="9">
    <source>
        <dbReference type="Proteomes" id="UP000054279"/>
    </source>
</evidence>
<dbReference type="OrthoDB" id="443318at2759"/>
<accession>A0A0C9UNF3</accession>
<evidence type="ECO:0000256" key="2">
    <source>
        <dbReference type="ARBA" id="ARBA00022645"/>
    </source>
</evidence>
<dbReference type="PANTHER" id="PTHR11802">
    <property type="entry name" value="SERINE PROTEASE FAMILY S10 SERINE CARBOXYPEPTIDASE"/>
    <property type="match status" value="1"/>
</dbReference>
<proteinExistence type="inferred from homology"/>
<evidence type="ECO:0000256" key="5">
    <source>
        <dbReference type="ARBA" id="ARBA00022801"/>
    </source>
</evidence>
<evidence type="ECO:0000256" key="7">
    <source>
        <dbReference type="RuleBase" id="RU361156"/>
    </source>
</evidence>
<dbReference type="PRINTS" id="PR00724">
    <property type="entry name" value="CRBOXYPTASEC"/>
</dbReference>
<dbReference type="Pfam" id="PF00450">
    <property type="entry name" value="Peptidase_S10"/>
    <property type="match status" value="1"/>
</dbReference>
<evidence type="ECO:0000256" key="3">
    <source>
        <dbReference type="ARBA" id="ARBA00022670"/>
    </source>
</evidence>
<name>A0A0C9UNF3_SPHS4</name>
<protein>
    <recommendedName>
        <fullName evidence="7">Carboxypeptidase</fullName>
        <ecNumber evidence="7">3.4.16.-</ecNumber>
    </recommendedName>
</protein>
<dbReference type="EC" id="3.4.16.-" evidence="7"/>
<dbReference type="PROSITE" id="PS00131">
    <property type="entry name" value="CARBOXYPEPT_SER_SER"/>
    <property type="match status" value="1"/>
</dbReference>
<keyword evidence="2 7" id="KW-0121">Carboxypeptidase</keyword>
<dbReference type="PANTHER" id="PTHR11802:SF113">
    <property type="entry name" value="SERINE CARBOXYPEPTIDASE CTSA-4.1"/>
    <property type="match status" value="1"/>
</dbReference>
<organism evidence="8 9">
    <name type="scientific">Sphaerobolus stellatus (strain SS14)</name>
    <dbReference type="NCBI Taxonomy" id="990650"/>
    <lineage>
        <taxon>Eukaryota</taxon>
        <taxon>Fungi</taxon>
        <taxon>Dikarya</taxon>
        <taxon>Basidiomycota</taxon>
        <taxon>Agaricomycotina</taxon>
        <taxon>Agaricomycetes</taxon>
        <taxon>Phallomycetidae</taxon>
        <taxon>Geastrales</taxon>
        <taxon>Sphaerobolaceae</taxon>
        <taxon>Sphaerobolus</taxon>
    </lineage>
</organism>
<dbReference type="GO" id="GO:0004185">
    <property type="term" value="F:serine-type carboxypeptidase activity"/>
    <property type="evidence" value="ECO:0007669"/>
    <property type="project" value="UniProtKB-UniRule"/>
</dbReference>
<comment type="similarity">
    <text evidence="1 7">Belongs to the peptidase S10 family.</text>
</comment>
<dbReference type="Proteomes" id="UP000054279">
    <property type="component" value="Unassembled WGS sequence"/>
</dbReference>
<keyword evidence="5 7" id="KW-0378">Hydrolase</keyword>
<dbReference type="SUPFAM" id="SSF53474">
    <property type="entry name" value="alpha/beta-Hydrolases"/>
    <property type="match status" value="1"/>
</dbReference>
<dbReference type="GO" id="GO:0006508">
    <property type="term" value="P:proteolysis"/>
    <property type="evidence" value="ECO:0007669"/>
    <property type="project" value="UniProtKB-KW"/>
</dbReference>
<dbReference type="AlphaFoldDB" id="A0A0C9UNF3"/>
<feature type="chain" id="PRO_5006514534" description="Carboxypeptidase" evidence="7">
    <location>
        <begin position="21"/>
        <end position="327"/>
    </location>
</feature>
<keyword evidence="4 7" id="KW-0732">Signal</keyword>
<dbReference type="GO" id="GO:0000324">
    <property type="term" value="C:fungal-type vacuole"/>
    <property type="evidence" value="ECO:0007669"/>
    <property type="project" value="TreeGrafter"/>
</dbReference>
<gene>
    <name evidence="8" type="ORF">M422DRAFT_191548</name>
</gene>
<dbReference type="InterPro" id="IPR029058">
    <property type="entry name" value="AB_hydrolase_fold"/>
</dbReference>
<evidence type="ECO:0000256" key="6">
    <source>
        <dbReference type="ARBA" id="ARBA00023180"/>
    </source>
</evidence>
<feature type="signal peptide" evidence="7">
    <location>
        <begin position="1"/>
        <end position="20"/>
    </location>
</feature>
<dbReference type="InterPro" id="IPR001563">
    <property type="entry name" value="Peptidase_S10"/>
</dbReference>
<dbReference type="Gene3D" id="3.40.50.1820">
    <property type="entry name" value="alpha/beta hydrolase"/>
    <property type="match status" value="1"/>
</dbReference>
<feature type="non-terminal residue" evidence="8">
    <location>
        <position position="327"/>
    </location>
</feature>
<keyword evidence="9" id="KW-1185">Reference proteome</keyword>
<dbReference type="EMBL" id="KN837350">
    <property type="protein sequence ID" value="KIJ27001.1"/>
    <property type="molecule type" value="Genomic_DNA"/>
</dbReference>
<evidence type="ECO:0000256" key="1">
    <source>
        <dbReference type="ARBA" id="ARBA00009431"/>
    </source>
</evidence>
<dbReference type="HOGENOM" id="CLU_073758_0_0_1"/>